<dbReference type="EMBL" id="CP034687">
    <property type="protein sequence ID" value="AZS85134.1"/>
    <property type="molecule type" value="Genomic_DNA"/>
</dbReference>
<evidence type="ECO:0000313" key="2">
    <source>
        <dbReference type="EMBL" id="AZS85134.1"/>
    </source>
</evidence>
<reference evidence="2 4" key="2">
    <citation type="submission" date="2018-12" db="EMBL/GenBank/DDBJ databases">
        <title>Streptomyces griseoviridis F1-27 complete genome.</title>
        <authorList>
            <person name="Mariita R.M."/>
            <person name="Sello J.K."/>
        </authorList>
    </citation>
    <scope>NUCLEOTIDE SEQUENCE [LARGE SCALE GENOMIC DNA]</scope>
    <source>
        <strain evidence="2 4">F1-27</strain>
    </source>
</reference>
<protein>
    <submittedName>
        <fullName evidence="2">VOC family protein</fullName>
    </submittedName>
</protein>
<accession>A0A3Q9KVM8</accession>
<dbReference type="Pfam" id="PF18029">
    <property type="entry name" value="Glyoxalase_6"/>
    <property type="match status" value="2"/>
</dbReference>
<organism evidence="2 4">
    <name type="scientific">Streptomyces griseoviridis</name>
    <dbReference type="NCBI Taxonomy" id="45398"/>
    <lineage>
        <taxon>Bacteria</taxon>
        <taxon>Bacillati</taxon>
        <taxon>Actinomycetota</taxon>
        <taxon>Actinomycetes</taxon>
        <taxon>Kitasatosporales</taxon>
        <taxon>Streptomycetaceae</taxon>
        <taxon>Streptomyces</taxon>
    </lineage>
</organism>
<dbReference type="OrthoDB" id="3286168at2"/>
<dbReference type="Proteomes" id="UP000271291">
    <property type="component" value="Chromosome"/>
</dbReference>
<sequence length="248" mass="26232">MSPAPRWAYVLLDRPAALSGPAHRFWTAVTGTTLSELRGERGEFTTLLAGSGDASVKAQGVLSGPGGAHLDLCVTDVGGFARDAVRLGAEVVLDAGSLVVLRSPGGQPWCAVQWNGEAVRAPVVHGTRLDQICLDVPPSRFDAEVAFWSALLPDWESRAGSRPEFRVLAPPPGFPVRVLLQRLDDDGPGGAHPDLACADVEATRAAHERLGARVVARHPRWTVMRDPAAGTYCLTGRDPETGGLPAAR</sequence>
<evidence type="ECO:0000259" key="1">
    <source>
        <dbReference type="Pfam" id="PF18029"/>
    </source>
</evidence>
<reference evidence="3 5" key="1">
    <citation type="submission" date="2018-04" db="EMBL/GenBank/DDBJ databases">
        <title>Complete genome sequences of Streptomyces griseoviridis K61 and characterization of antagonistic properties of biological control agents.</title>
        <authorList>
            <person name="Mariita R.M."/>
            <person name="Sello J.K."/>
        </authorList>
    </citation>
    <scope>NUCLEOTIDE SEQUENCE [LARGE SCALE GENOMIC DNA]</scope>
    <source>
        <strain evidence="3 5">K61</strain>
    </source>
</reference>
<feature type="domain" description="Glyoxalase-like" evidence="1">
    <location>
        <begin position="131"/>
        <end position="235"/>
    </location>
</feature>
<evidence type="ECO:0000313" key="3">
    <source>
        <dbReference type="EMBL" id="QCN88016.1"/>
    </source>
</evidence>
<dbReference type="RefSeq" id="WP_127178015.1">
    <property type="nucleotide sequence ID" value="NZ_CP029078.1"/>
</dbReference>
<dbReference type="InterPro" id="IPR041581">
    <property type="entry name" value="Glyoxalase_6"/>
</dbReference>
<dbReference type="Gene3D" id="3.10.180.10">
    <property type="entry name" value="2,3-Dihydroxybiphenyl 1,2-Dioxygenase, domain 1"/>
    <property type="match status" value="2"/>
</dbReference>
<keyword evidence="5" id="KW-1185">Reference proteome</keyword>
<dbReference type="AlphaFoldDB" id="A0A3Q9KVM8"/>
<evidence type="ECO:0000313" key="5">
    <source>
        <dbReference type="Proteomes" id="UP000501753"/>
    </source>
</evidence>
<feature type="domain" description="Glyoxalase-like" evidence="1">
    <location>
        <begin position="20"/>
        <end position="111"/>
    </location>
</feature>
<gene>
    <name evidence="3" type="ORF">DDJ31_26165</name>
    <name evidence="2" type="ORF">ELQ87_13140</name>
</gene>
<dbReference type="EMBL" id="CP029078">
    <property type="protein sequence ID" value="QCN88016.1"/>
    <property type="molecule type" value="Genomic_DNA"/>
</dbReference>
<proteinExistence type="predicted"/>
<dbReference type="SUPFAM" id="SSF54593">
    <property type="entry name" value="Glyoxalase/Bleomycin resistance protein/Dihydroxybiphenyl dioxygenase"/>
    <property type="match status" value="1"/>
</dbReference>
<dbReference type="Proteomes" id="UP000501753">
    <property type="component" value="Chromosome"/>
</dbReference>
<dbReference type="KEGG" id="sgd:ELQ87_13140"/>
<evidence type="ECO:0000313" key="4">
    <source>
        <dbReference type="Proteomes" id="UP000271291"/>
    </source>
</evidence>
<name>A0A3Q9KVM8_STRGD</name>
<dbReference type="InterPro" id="IPR029068">
    <property type="entry name" value="Glyas_Bleomycin-R_OHBP_Dase"/>
</dbReference>